<evidence type="ECO:0000313" key="1">
    <source>
        <dbReference type="EMBL" id="SLM29900.1"/>
    </source>
</evidence>
<name>A0A1W1HBP5_9BACT</name>
<dbReference type="Pfam" id="PF19891">
    <property type="entry name" value="DUF6364"/>
    <property type="match status" value="1"/>
</dbReference>
<reference evidence="1 2" key="1">
    <citation type="submission" date="2017-03" db="EMBL/GenBank/DDBJ databases">
        <authorList>
            <person name="Afonso C.L."/>
            <person name="Miller P.J."/>
            <person name="Scott M.A."/>
            <person name="Spackman E."/>
            <person name="Goraichik I."/>
            <person name="Dimitrov K.M."/>
            <person name="Suarez D.L."/>
            <person name="Swayne D.E."/>
        </authorList>
    </citation>
    <scope>NUCLEOTIDE SEQUENCE [LARGE SCALE GENOMIC DNA]</scope>
    <source>
        <strain evidence="1">PRJEB14757</strain>
    </source>
</reference>
<keyword evidence="2" id="KW-1185">Reference proteome</keyword>
<dbReference type="RefSeq" id="WP_080807031.1">
    <property type="nucleotide sequence ID" value="NZ_LT828556.1"/>
</dbReference>
<dbReference type="Proteomes" id="UP000191931">
    <property type="component" value="Unassembled WGS sequence"/>
</dbReference>
<organism evidence="1 2">
    <name type="scientific">Desulfamplus magnetovallimortis</name>
    <dbReference type="NCBI Taxonomy" id="1246637"/>
    <lineage>
        <taxon>Bacteria</taxon>
        <taxon>Pseudomonadati</taxon>
        <taxon>Thermodesulfobacteriota</taxon>
        <taxon>Desulfobacteria</taxon>
        <taxon>Desulfobacterales</taxon>
        <taxon>Desulfobacteraceae</taxon>
        <taxon>Desulfamplus</taxon>
    </lineage>
</organism>
<gene>
    <name evidence="1" type="ORF">MTBBW1_2010009</name>
</gene>
<dbReference type="EMBL" id="FWEV01000115">
    <property type="protein sequence ID" value="SLM29900.1"/>
    <property type="molecule type" value="Genomic_DNA"/>
</dbReference>
<evidence type="ECO:0000313" key="2">
    <source>
        <dbReference type="Proteomes" id="UP000191931"/>
    </source>
</evidence>
<accession>A0A1W1HBP5</accession>
<dbReference type="AlphaFoldDB" id="A0A1W1HBP5"/>
<dbReference type="InterPro" id="IPR045944">
    <property type="entry name" value="DUF6364"/>
</dbReference>
<protein>
    <submittedName>
        <fullName evidence="1">Uncharacterized protein</fullName>
    </submittedName>
</protein>
<sequence length="85" mass="9768">MPKTRLNVSLDQDLAEFAKVFAAENRTSVADMVTQCLLTLKRRVEGEYVEQIFAHPAFEQAMEEAQTKLRTGSAQWHSYDEVFED</sequence>
<dbReference type="OrthoDB" id="5519575at2"/>
<proteinExistence type="predicted"/>